<evidence type="ECO:0000256" key="1">
    <source>
        <dbReference type="ARBA" id="ARBA00022490"/>
    </source>
</evidence>
<evidence type="ECO:0000256" key="5">
    <source>
        <dbReference type="HAMAP-Rule" id="MF_00765"/>
    </source>
</evidence>
<protein>
    <recommendedName>
        <fullName evidence="5">Dual-action ribosomal maturation protein DarP</fullName>
    </recommendedName>
    <alternativeName>
        <fullName evidence="5">Large ribosomal subunit assembly factor DarP</fullName>
    </alternativeName>
</protein>
<proteinExistence type="inferred from homology"/>
<dbReference type="SUPFAM" id="SSF158710">
    <property type="entry name" value="PSPTO4464-like"/>
    <property type="match status" value="1"/>
</dbReference>
<dbReference type="PANTHER" id="PTHR38101:SF1">
    <property type="entry name" value="UPF0307 PROTEIN YJGA"/>
    <property type="match status" value="1"/>
</dbReference>
<dbReference type="KEGG" id="tcd:AAIA72_06355"/>
<name>A0AB39UZP8_9GAMM</name>
<dbReference type="RefSeq" id="WP_369602574.1">
    <property type="nucleotide sequence ID" value="NZ_CP154858.1"/>
</dbReference>
<evidence type="ECO:0000256" key="6">
    <source>
        <dbReference type="SAM" id="MobiDB-lite"/>
    </source>
</evidence>
<dbReference type="GO" id="GO:1902626">
    <property type="term" value="P:assembly of large subunit precursor of preribosome"/>
    <property type="evidence" value="ECO:0007669"/>
    <property type="project" value="UniProtKB-UniRule"/>
</dbReference>
<reference evidence="7" key="1">
    <citation type="submission" date="2024-05" db="EMBL/GenBank/DDBJ databases">
        <title>Genome sequencing of novel strain.</title>
        <authorList>
            <person name="Ganbat D."/>
            <person name="Ganbat S."/>
            <person name="Lee S.-J."/>
        </authorList>
    </citation>
    <scope>NUCLEOTIDE SEQUENCE</scope>
    <source>
        <strain evidence="7">SMD15-11</strain>
    </source>
</reference>
<feature type="region of interest" description="Disordered" evidence="6">
    <location>
        <begin position="1"/>
        <end position="20"/>
    </location>
</feature>
<gene>
    <name evidence="7" type="primary">yjgA</name>
    <name evidence="5" type="synonym">darP</name>
    <name evidence="7" type="ORF">AAIA72_06355</name>
</gene>
<evidence type="ECO:0000313" key="7">
    <source>
        <dbReference type="EMBL" id="XDT73588.1"/>
    </source>
</evidence>
<organism evidence="7">
    <name type="scientific">Thermohahella caldifontis</name>
    <dbReference type="NCBI Taxonomy" id="3142973"/>
    <lineage>
        <taxon>Bacteria</taxon>
        <taxon>Pseudomonadati</taxon>
        <taxon>Pseudomonadota</taxon>
        <taxon>Gammaproteobacteria</taxon>
        <taxon>Oceanospirillales</taxon>
        <taxon>Hahellaceae</taxon>
        <taxon>Thermohahella</taxon>
    </lineage>
</organism>
<dbReference type="GO" id="GO:0005829">
    <property type="term" value="C:cytosol"/>
    <property type="evidence" value="ECO:0007669"/>
    <property type="project" value="TreeGrafter"/>
</dbReference>
<keyword evidence="1 5" id="KW-0963">Cytoplasm</keyword>
<feature type="compositionally biased region" description="Acidic residues" evidence="6">
    <location>
        <begin position="1"/>
        <end position="16"/>
    </location>
</feature>
<comment type="function">
    <text evidence="5">Member of a network of 50S ribosomal subunit biogenesis factors which assembles along the 30S-50S interface, preventing incorrect 23S rRNA structures from forming. Promotes peptidyl transferase center (PTC) maturation.</text>
</comment>
<dbReference type="PIRSF" id="PIRSF016183">
    <property type="entry name" value="UCP016183"/>
    <property type="match status" value="1"/>
</dbReference>
<dbReference type="EMBL" id="CP154858">
    <property type="protein sequence ID" value="XDT73588.1"/>
    <property type="molecule type" value="Genomic_DNA"/>
</dbReference>
<dbReference type="InterPro" id="IPR006839">
    <property type="entry name" value="DarP"/>
</dbReference>
<keyword evidence="3 5" id="KW-0699">rRNA-binding</keyword>
<dbReference type="Gene3D" id="1.10.60.30">
    <property type="entry name" value="PSPTO4464-like domains"/>
    <property type="match status" value="2"/>
</dbReference>
<dbReference type="NCBIfam" id="NF003593">
    <property type="entry name" value="PRK05255.1-1"/>
    <property type="match status" value="1"/>
</dbReference>
<evidence type="ECO:0000256" key="3">
    <source>
        <dbReference type="ARBA" id="ARBA00022730"/>
    </source>
</evidence>
<keyword evidence="4 5" id="KW-0694">RNA-binding</keyword>
<evidence type="ECO:0000256" key="2">
    <source>
        <dbReference type="ARBA" id="ARBA00022517"/>
    </source>
</evidence>
<dbReference type="CDD" id="cd16331">
    <property type="entry name" value="YjgA-like"/>
    <property type="match status" value="1"/>
</dbReference>
<evidence type="ECO:0000256" key="4">
    <source>
        <dbReference type="ARBA" id="ARBA00022884"/>
    </source>
</evidence>
<sequence length="177" mass="20909">MHNDIPGDEPFEDDDNWISKTQRKREAEALQNLGKRLTELKAEQRRQIPISDRLQEGIETYLRIRSHEARRRQLQYIGKVMKTEDINAIREALDRLDSASEVYARIHHHAEYWRGRLLSEGKEALTEFLDAHPGMDVQALRTLIRNAMKDQQTGKNRGHARKLYQMIRDWQRDHSGD</sequence>
<dbReference type="GO" id="GO:0019843">
    <property type="term" value="F:rRNA binding"/>
    <property type="evidence" value="ECO:0007669"/>
    <property type="project" value="UniProtKB-UniRule"/>
</dbReference>
<dbReference type="InterPro" id="IPR023153">
    <property type="entry name" value="DarP_sf"/>
</dbReference>
<comment type="similarity">
    <text evidence="5">Belongs to the DarP family.</text>
</comment>
<dbReference type="GO" id="GO:0043022">
    <property type="term" value="F:ribosome binding"/>
    <property type="evidence" value="ECO:0007669"/>
    <property type="project" value="UniProtKB-UniRule"/>
</dbReference>
<dbReference type="PANTHER" id="PTHR38101">
    <property type="entry name" value="UPF0307 PROTEIN YJGA"/>
    <property type="match status" value="1"/>
</dbReference>
<accession>A0AB39UZP8</accession>
<dbReference type="AlphaFoldDB" id="A0AB39UZP8"/>
<dbReference type="HAMAP" id="MF_00765">
    <property type="entry name" value="DarP"/>
    <property type="match status" value="1"/>
</dbReference>
<dbReference type="Pfam" id="PF04751">
    <property type="entry name" value="DarP"/>
    <property type="match status" value="1"/>
</dbReference>
<comment type="subcellular location">
    <subcellularLocation>
        <location evidence="5">Cytoplasm</location>
    </subcellularLocation>
    <text evidence="5">Associates with late stage pre-50S ribosomal subunits.</text>
</comment>
<keyword evidence="2 5" id="KW-0690">Ribosome biogenesis</keyword>